<dbReference type="InterPro" id="IPR013216">
    <property type="entry name" value="Methyltransf_11"/>
</dbReference>
<dbReference type="PANTHER" id="PTHR43591">
    <property type="entry name" value="METHYLTRANSFERASE"/>
    <property type="match status" value="1"/>
</dbReference>
<proteinExistence type="predicted"/>
<dbReference type="InterPro" id="IPR029063">
    <property type="entry name" value="SAM-dependent_MTases_sf"/>
</dbReference>
<dbReference type="GO" id="GO:0008757">
    <property type="term" value="F:S-adenosylmethionine-dependent methyltransferase activity"/>
    <property type="evidence" value="ECO:0007669"/>
    <property type="project" value="InterPro"/>
</dbReference>
<evidence type="ECO:0000313" key="3">
    <source>
        <dbReference type="Proteomes" id="UP000178631"/>
    </source>
</evidence>
<dbReference type="CDD" id="cd02440">
    <property type="entry name" value="AdoMet_MTases"/>
    <property type="match status" value="1"/>
</dbReference>
<dbReference type="SUPFAM" id="SSF53335">
    <property type="entry name" value="S-adenosyl-L-methionine-dependent methyltransferases"/>
    <property type="match status" value="1"/>
</dbReference>
<evidence type="ECO:0000313" key="2">
    <source>
        <dbReference type="EMBL" id="OGC45981.1"/>
    </source>
</evidence>
<gene>
    <name evidence="2" type="ORF">A3J98_02800</name>
</gene>
<evidence type="ECO:0000259" key="1">
    <source>
        <dbReference type="Pfam" id="PF08241"/>
    </source>
</evidence>
<organism evidence="2 3">
    <name type="scientific">candidate division WS6 bacterium RIFOXYC1_FULL_33_10</name>
    <dbReference type="NCBI Taxonomy" id="1802606"/>
    <lineage>
        <taxon>Bacteria</taxon>
        <taxon>Candidatus Dojkabacteria</taxon>
    </lineage>
</organism>
<feature type="domain" description="Methyltransferase type 11" evidence="1">
    <location>
        <begin position="39"/>
        <end position="124"/>
    </location>
</feature>
<dbReference type="EMBL" id="MEUP01000049">
    <property type="protein sequence ID" value="OGC45981.1"/>
    <property type="molecule type" value="Genomic_DNA"/>
</dbReference>
<sequence>MSFQEFWWGTSLSSYFKSRRFNIICNTLELDLEKKLSILDVGCATGKDFIHFIGERENISITGIDIDDYVIDQKNVTFIKGDAEKLDFKDKSFDFVISMGVLEHIEPIEKLCNMISEIDRVSKSYCIVVPCINTNIEPHIKRFKWQIKDYNKKNQIKGIGINYFSDDAWLKFKGFKNAKTKRFWYIPGVFSNLMIYKRG</sequence>
<comment type="caution">
    <text evidence="2">The sequence shown here is derived from an EMBL/GenBank/DDBJ whole genome shotgun (WGS) entry which is preliminary data.</text>
</comment>
<dbReference type="Proteomes" id="UP000178631">
    <property type="component" value="Unassembled WGS sequence"/>
</dbReference>
<accession>A0A1F4ULX4</accession>
<reference evidence="2 3" key="1">
    <citation type="journal article" date="2016" name="Nat. Commun.">
        <title>Thousands of microbial genomes shed light on interconnected biogeochemical processes in an aquifer system.</title>
        <authorList>
            <person name="Anantharaman K."/>
            <person name="Brown C.T."/>
            <person name="Hug L.A."/>
            <person name="Sharon I."/>
            <person name="Castelle C.J."/>
            <person name="Probst A.J."/>
            <person name="Thomas B.C."/>
            <person name="Singh A."/>
            <person name="Wilkins M.J."/>
            <person name="Karaoz U."/>
            <person name="Brodie E.L."/>
            <person name="Williams K.H."/>
            <person name="Hubbard S.S."/>
            <person name="Banfield J.F."/>
        </authorList>
    </citation>
    <scope>NUCLEOTIDE SEQUENCE [LARGE SCALE GENOMIC DNA]</scope>
</reference>
<dbReference type="AlphaFoldDB" id="A0A1F4ULX4"/>
<protein>
    <recommendedName>
        <fullName evidence="1">Methyltransferase type 11 domain-containing protein</fullName>
    </recommendedName>
</protein>
<dbReference type="Pfam" id="PF08241">
    <property type="entry name" value="Methyltransf_11"/>
    <property type="match status" value="1"/>
</dbReference>
<name>A0A1F4ULX4_9BACT</name>
<dbReference type="Gene3D" id="3.40.50.150">
    <property type="entry name" value="Vaccinia Virus protein VP39"/>
    <property type="match status" value="1"/>
</dbReference>